<reference evidence="1" key="1">
    <citation type="submission" date="2022-10" db="EMBL/GenBank/DDBJ databases">
        <title>Culturing micro-colonial fungi from biological soil crusts in the Mojave desert and describing Neophaeococcomyces mojavensis, and introducing the new genera and species Taxawa tesnikishii.</title>
        <authorList>
            <person name="Kurbessoian T."/>
            <person name="Stajich J.E."/>
        </authorList>
    </citation>
    <scope>NUCLEOTIDE SEQUENCE</scope>
    <source>
        <strain evidence="1">JES_112</strain>
    </source>
</reference>
<gene>
    <name evidence="1" type="ORF">H2198_004142</name>
</gene>
<sequence length="592" mass="65827">MAHVWQHETKSVSGTDHRLPVTNTELKDGRKSPSEAQKSPRWFFVILVTFLLVHLVLRWVQPSVQRFDTHELSIREACHQIPSLLPNNQSQELSDMVKYIDSDAFRNVSIARLSGAVQVPTESFDDLGPVGEDKRWEIFYDFAIYLKKTFPQVHEALTVEAVNTHGLLFTWQGEDASLKPTLLMAHQDVVPVPKDTIDAWTFPPFSGHYDGKLVWGRGASDCKNQLIGILEAIEELVKAGFTPKRTVLLSSGFDEEISGRNGAGHLAPFILERYGHDGVAVIVDEGAGFDKTWGMRVALPGVGEKGYADVHITIRMPGGHSSIPPDHTGIGVMSELITLIEADHYSTHLDDQNPYLGLLTCGAEHAPNFPSNLKKLLHKRNKSTSICKHKKDHLAIEAAKQGPAIKYLMQTSIAADVINGGVKVNALPERTTAIINHRINVGEHSSDIHDKIAKLAKPIAKKYNLTLHAFDNAKESPRSIMLYADPNTLEPAPVTPTDTRLDSPWTVLSGTTRALYGEDVIVAPGIMTGNTDTRYYWNVSKHIFRFTAGWDGESFGLGNIHTVDEFVSMKSHINMVKWMSLFIRNMDQSDLE</sequence>
<dbReference type="EMBL" id="JAPDRQ010000060">
    <property type="protein sequence ID" value="KAJ9657727.1"/>
    <property type="molecule type" value="Genomic_DNA"/>
</dbReference>
<organism evidence="1 2">
    <name type="scientific">Neophaeococcomyces mojaviensis</name>
    <dbReference type="NCBI Taxonomy" id="3383035"/>
    <lineage>
        <taxon>Eukaryota</taxon>
        <taxon>Fungi</taxon>
        <taxon>Dikarya</taxon>
        <taxon>Ascomycota</taxon>
        <taxon>Pezizomycotina</taxon>
        <taxon>Eurotiomycetes</taxon>
        <taxon>Chaetothyriomycetidae</taxon>
        <taxon>Chaetothyriales</taxon>
        <taxon>Chaetothyriales incertae sedis</taxon>
        <taxon>Neophaeococcomyces</taxon>
    </lineage>
</organism>
<protein>
    <submittedName>
        <fullName evidence="1">Uncharacterized protein</fullName>
    </submittedName>
</protein>
<keyword evidence="2" id="KW-1185">Reference proteome</keyword>
<proteinExistence type="predicted"/>
<dbReference type="Proteomes" id="UP001172386">
    <property type="component" value="Unassembled WGS sequence"/>
</dbReference>
<comment type="caution">
    <text evidence="1">The sequence shown here is derived from an EMBL/GenBank/DDBJ whole genome shotgun (WGS) entry which is preliminary data.</text>
</comment>
<evidence type="ECO:0000313" key="2">
    <source>
        <dbReference type="Proteomes" id="UP001172386"/>
    </source>
</evidence>
<accession>A0ACC3A9Q9</accession>
<name>A0ACC3A9Q9_9EURO</name>
<evidence type="ECO:0000313" key="1">
    <source>
        <dbReference type="EMBL" id="KAJ9657727.1"/>
    </source>
</evidence>